<dbReference type="AlphaFoldDB" id="A0A1E5GB45"/>
<dbReference type="RefSeq" id="WP_069664700.1">
    <property type="nucleotide sequence ID" value="NZ_JBHUJJ010000001.1"/>
</dbReference>
<dbReference type="InterPro" id="IPR025410">
    <property type="entry name" value="Lant_dehyd"/>
</dbReference>
<dbReference type="PATRIC" id="fig|332950.4.peg.3481"/>
<comment type="caution">
    <text evidence="2">The sequence shown here is derived from an EMBL/GenBank/DDBJ whole genome shotgun (WGS) entry which is preliminary data.</text>
</comment>
<gene>
    <name evidence="2" type="ORF">BCR25_10625</name>
</gene>
<keyword evidence="3" id="KW-1185">Reference proteome</keyword>
<reference evidence="3" key="1">
    <citation type="submission" date="2016-09" db="EMBL/GenBank/DDBJ databases">
        <authorList>
            <person name="Gulvik C.A."/>
        </authorList>
    </citation>
    <scope>NUCLEOTIDE SEQUENCE [LARGE SCALE GENOMIC DNA]</scope>
    <source>
        <strain evidence="3">LMG 8895</strain>
    </source>
</reference>
<organism evidence="2 3">
    <name type="scientific">Enterococcus termitis</name>
    <dbReference type="NCBI Taxonomy" id="332950"/>
    <lineage>
        <taxon>Bacteria</taxon>
        <taxon>Bacillati</taxon>
        <taxon>Bacillota</taxon>
        <taxon>Bacilli</taxon>
        <taxon>Lactobacillales</taxon>
        <taxon>Enterococcaceae</taxon>
        <taxon>Enterococcus</taxon>
    </lineage>
</organism>
<dbReference type="Pfam" id="PF05147">
    <property type="entry name" value="LANC_like"/>
    <property type="match status" value="1"/>
</dbReference>
<dbReference type="CDD" id="cd04792">
    <property type="entry name" value="LanM-like"/>
    <property type="match status" value="1"/>
</dbReference>
<protein>
    <submittedName>
        <fullName evidence="2">Lantibiotic biosynthesis protein</fullName>
    </submittedName>
</protein>
<accession>A0A1E5GB45</accession>
<feature type="domain" description="Lantibiotic biosynthesis protein dehydration" evidence="1">
    <location>
        <begin position="200"/>
        <end position="563"/>
    </location>
</feature>
<dbReference type="Gene3D" id="1.50.10.10">
    <property type="match status" value="1"/>
</dbReference>
<dbReference type="GO" id="GO:0031179">
    <property type="term" value="P:peptide modification"/>
    <property type="evidence" value="ECO:0007669"/>
    <property type="project" value="InterPro"/>
</dbReference>
<dbReference type="PIRSF" id="PIRSF037228">
    <property type="entry name" value="Lant_mod_RumM"/>
    <property type="match status" value="1"/>
</dbReference>
<dbReference type="GO" id="GO:0005975">
    <property type="term" value="P:carbohydrate metabolic process"/>
    <property type="evidence" value="ECO:0007669"/>
    <property type="project" value="InterPro"/>
</dbReference>
<evidence type="ECO:0000313" key="2">
    <source>
        <dbReference type="EMBL" id="OEG09946.1"/>
    </source>
</evidence>
<name>A0A1E5GB45_9ENTE</name>
<dbReference type="PRINTS" id="PR01950">
    <property type="entry name" value="LANCSUPER"/>
</dbReference>
<dbReference type="SUPFAM" id="SSF158745">
    <property type="entry name" value="LanC-like"/>
    <property type="match status" value="1"/>
</dbReference>
<sequence length="967" mass="112582">MIEELTYSYAATSSERIQSWRSLQLGEEECQRALTKWQARKSLLKPLDFKRMLEQSSYDERTFSRALVSFTEERANVLLPLIEKSQWFQLHQEIFREEIQICEFSLKAALRFHLAFYEKQIRKFSQSFSKIQLPEQVIAHLVDQLAEELFFIAQKTLAWDVHQMIEEYQLQSESKETEFTRYIEEFLGDKKRTFLFFAEYPTLARVLATRLTFACEVIEEFLTAINDSTELLSETFAIKAPFQLDHIELGQGDSHDRGKTVIQFQIQETPLIFKFKDLTIGERFNELLTYIETLSSAPPFYKIKRVLQSGFTIEEKVTYQECFKEHEVSDFYHQYGQLLAITYWLGATDLHMENLIAHGCHPVLIDVETLIRPDILSSTKKDSRQRRIEKNSVLVTGLIPQREQWKRELDLDALSGTKQKLPQKVRRLQEAHSSNIGFRLEEAYMEAAQNIPRFNGQDVDYHKYSQVIQRAFKEMNTLLLENKAVFIAKVKELFQETRIRLIYRDTQDYGNLLNFTLHTDCMSNYIEREKIIENVWASKVVPPQLKSVEVQNLLVHDVPLFTANTSSTSVYADGQEFQQVLNISPLEHTLTHMEKITEKTSHFSYLLLKESLETLDYTLQEITISEKNSEIQSPLLRKAANIGDKIIGNLVVDLKEQTIDWLSVLPEQGNKVGVTYPTTNLYEGSAGLYLYFVYLHHYVPKDEYQMVITLLEKEVFLSEDSKEDYESAFFAEGMRLTTAFYVNRLLKDKKHRVYLEKSLDVLYQKPLTQTEQVNDWIYGRSSLLAVVAAIFTEYRLPIAKKILARYIDSIECQEMANNSFAHGYGGILYGLHQANQVLQSNRSEALFQWYQEQFKENLAIEESLNDSWCRGTSGIKYLCDVLHIDFPKKQRKVTQEVTDDCLCHGTCGRLDYYVDDNFLARNNYFLKADQENCPLGLFCGLSGIGYQLLRAFDPEKVPSIQFFGKTI</sequence>
<proteinExistence type="predicted"/>
<dbReference type="SMART" id="SM01260">
    <property type="entry name" value="LANC_like"/>
    <property type="match status" value="1"/>
</dbReference>
<dbReference type="Pfam" id="PF13575">
    <property type="entry name" value="DUF4135"/>
    <property type="match status" value="1"/>
</dbReference>
<dbReference type="NCBIfam" id="TIGR03897">
    <property type="entry name" value="lanti_2_LanM"/>
    <property type="match status" value="1"/>
</dbReference>
<dbReference type="InterPro" id="IPR007822">
    <property type="entry name" value="LANC-like"/>
</dbReference>
<dbReference type="EMBL" id="MIJY01000044">
    <property type="protein sequence ID" value="OEG09946.1"/>
    <property type="molecule type" value="Genomic_DNA"/>
</dbReference>
<dbReference type="Proteomes" id="UP000095094">
    <property type="component" value="Unassembled WGS sequence"/>
</dbReference>
<dbReference type="OrthoDB" id="9148343at2"/>
<dbReference type="InterPro" id="IPR012341">
    <property type="entry name" value="6hp_glycosidase-like_sf"/>
</dbReference>
<dbReference type="InterPro" id="IPR017146">
    <property type="entry name" value="Lanti_2_LanM"/>
</dbReference>
<evidence type="ECO:0000259" key="1">
    <source>
        <dbReference type="Pfam" id="PF13575"/>
    </source>
</evidence>
<evidence type="ECO:0000313" key="3">
    <source>
        <dbReference type="Proteomes" id="UP000095094"/>
    </source>
</evidence>